<name>A0A2T3W6L8_9DEIO</name>
<sequence>MTQLTPALMFEGRAAEALDLYFSLFPGARVIGRQEYGPDGPGAPGTIMTAEVELAGQRLRVSDSPIPHAFTFTPSLSLFVDRLALADFERLFTGLAAGGEVLMPPDTYGFSTHFAWVNDRFGVSWQLNVP</sequence>
<dbReference type="OrthoDB" id="9806473at2"/>
<gene>
    <name evidence="2" type="ORF">C8263_12700</name>
</gene>
<keyword evidence="3" id="KW-1185">Reference proteome</keyword>
<organism evidence="2 3">
    <name type="scientific">Deinococcus arcticus</name>
    <dbReference type="NCBI Taxonomy" id="2136176"/>
    <lineage>
        <taxon>Bacteria</taxon>
        <taxon>Thermotogati</taxon>
        <taxon>Deinococcota</taxon>
        <taxon>Deinococci</taxon>
        <taxon>Deinococcales</taxon>
        <taxon>Deinococcaceae</taxon>
        <taxon>Deinococcus</taxon>
    </lineage>
</organism>
<dbReference type="Pfam" id="PF06983">
    <property type="entry name" value="3-dmu-9_3-mt"/>
    <property type="match status" value="1"/>
</dbReference>
<dbReference type="Gene3D" id="3.30.720.110">
    <property type="match status" value="1"/>
</dbReference>
<accession>A0A2T3W6L8</accession>
<dbReference type="PIRSF" id="PIRSF021700">
    <property type="entry name" value="3_dmu_93_MTrfase"/>
    <property type="match status" value="1"/>
</dbReference>
<dbReference type="Gene3D" id="3.30.720.100">
    <property type="match status" value="1"/>
</dbReference>
<dbReference type="PANTHER" id="PTHR33990">
    <property type="entry name" value="PROTEIN YJDN-RELATED"/>
    <property type="match status" value="1"/>
</dbReference>
<protein>
    <submittedName>
        <fullName evidence="2">VOC family protein</fullName>
    </submittedName>
</protein>
<evidence type="ECO:0000259" key="1">
    <source>
        <dbReference type="Pfam" id="PF06983"/>
    </source>
</evidence>
<evidence type="ECO:0000313" key="2">
    <source>
        <dbReference type="EMBL" id="PTA67424.1"/>
    </source>
</evidence>
<dbReference type="CDD" id="cd06588">
    <property type="entry name" value="PhnB_like"/>
    <property type="match status" value="1"/>
</dbReference>
<dbReference type="RefSeq" id="WP_107138508.1">
    <property type="nucleotide sequence ID" value="NZ_PYSV01000012.1"/>
</dbReference>
<comment type="caution">
    <text evidence="2">The sequence shown here is derived from an EMBL/GenBank/DDBJ whole genome shotgun (WGS) entry which is preliminary data.</text>
</comment>
<dbReference type="EMBL" id="PYSV01000012">
    <property type="protein sequence ID" value="PTA67424.1"/>
    <property type="molecule type" value="Genomic_DNA"/>
</dbReference>
<feature type="domain" description="PhnB-like" evidence="1">
    <location>
        <begin position="3"/>
        <end position="127"/>
    </location>
</feature>
<dbReference type="SUPFAM" id="SSF54593">
    <property type="entry name" value="Glyoxalase/Bleomycin resistance protein/Dihydroxybiphenyl dioxygenase"/>
    <property type="match status" value="1"/>
</dbReference>
<proteinExistence type="predicted"/>
<dbReference type="InterPro" id="IPR009725">
    <property type="entry name" value="3_dmu_93_MTrfase"/>
</dbReference>
<dbReference type="InterPro" id="IPR029068">
    <property type="entry name" value="Glyas_Bleomycin-R_OHBP_Dase"/>
</dbReference>
<dbReference type="Proteomes" id="UP000240317">
    <property type="component" value="Unassembled WGS sequence"/>
</dbReference>
<reference evidence="2 3" key="1">
    <citation type="submission" date="2018-03" db="EMBL/GenBank/DDBJ databases">
        <title>Draft genome of Deinococcus sp. OD32.</title>
        <authorList>
            <person name="Wang X.-P."/>
            <person name="Du Z.-J."/>
        </authorList>
    </citation>
    <scope>NUCLEOTIDE SEQUENCE [LARGE SCALE GENOMIC DNA]</scope>
    <source>
        <strain evidence="2 3">OD32</strain>
    </source>
</reference>
<dbReference type="AlphaFoldDB" id="A0A2T3W6L8"/>
<dbReference type="InterPro" id="IPR028973">
    <property type="entry name" value="PhnB-like"/>
</dbReference>
<dbReference type="PANTHER" id="PTHR33990:SF4">
    <property type="entry name" value="PHNB-LIKE DOMAIN-CONTAINING PROTEIN"/>
    <property type="match status" value="1"/>
</dbReference>
<evidence type="ECO:0000313" key="3">
    <source>
        <dbReference type="Proteomes" id="UP000240317"/>
    </source>
</evidence>